<dbReference type="NCBIfam" id="TIGR01730">
    <property type="entry name" value="RND_mfp"/>
    <property type="match status" value="1"/>
</dbReference>
<dbReference type="PANTHER" id="PTHR30469:SF18">
    <property type="entry name" value="RESISTANCE-NODULATION-CELL DIVISION (RND) EFFLUX MEMBRANE FUSION PROTEIN-RELATED"/>
    <property type="match status" value="1"/>
</dbReference>
<accession>A0AA95ND08</accession>
<dbReference type="Gene3D" id="1.10.287.470">
    <property type="entry name" value="Helix hairpin bin"/>
    <property type="match status" value="1"/>
</dbReference>
<dbReference type="RefSeq" id="WP_285232945.1">
    <property type="nucleotide sequence ID" value="NZ_CP116346.1"/>
</dbReference>
<dbReference type="KEGG" id="pais:PFX98_23780"/>
<dbReference type="Proteomes" id="UP001177769">
    <property type="component" value="Chromosome"/>
</dbReference>
<name>A0AA95ND08_9BURK</name>
<evidence type="ECO:0000259" key="3">
    <source>
        <dbReference type="Pfam" id="PF25967"/>
    </source>
</evidence>
<keyword evidence="2" id="KW-0732">Signal</keyword>
<dbReference type="GO" id="GO:1990281">
    <property type="term" value="C:efflux pump complex"/>
    <property type="evidence" value="ECO:0007669"/>
    <property type="project" value="TreeGrafter"/>
</dbReference>
<dbReference type="Gene3D" id="2.40.420.20">
    <property type="match status" value="1"/>
</dbReference>
<evidence type="ECO:0000256" key="2">
    <source>
        <dbReference type="SAM" id="SignalP"/>
    </source>
</evidence>
<keyword evidence="5" id="KW-1185">Reference proteome</keyword>
<dbReference type="Pfam" id="PF25967">
    <property type="entry name" value="RND-MFP_C"/>
    <property type="match status" value="1"/>
</dbReference>
<protein>
    <submittedName>
        <fullName evidence="4">Efflux RND transporter periplasmic adaptor subunit</fullName>
    </submittedName>
</protein>
<dbReference type="GO" id="GO:0015562">
    <property type="term" value="F:efflux transmembrane transporter activity"/>
    <property type="evidence" value="ECO:0007669"/>
    <property type="project" value="TreeGrafter"/>
</dbReference>
<dbReference type="Gene3D" id="2.40.50.100">
    <property type="match status" value="1"/>
</dbReference>
<comment type="similarity">
    <text evidence="1">Belongs to the membrane fusion protein (MFP) (TC 8.A.1) family.</text>
</comment>
<dbReference type="PROSITE" id="PS51257">
    <property type="entry name" value="PROKAR_LIPOPROTEIN"/>
    <property type="match status" value="1"/>
</dbReference>
<dbReference type="InterPro" id="IPR006143">
    <property type="entry name" value="RND_pump_MFP"/>
</dbReference>
<reference evidence="4" key="1">
    <citation type="submission" date="2023-01" db="EMBL/GenBank/DDBJ databases">
        <title>Whole genome sequence of Paucibacter sp. S2-9 isolated from pond sediment.</title>
        <authorList>
            <person name="Jung J.Y."/>
        </authorList>
    </citation>
    <scope>NUCLEOTIDE SEQUENCE</scope>
    <source>
        <strain evidence="4">S2-9</strain>
    </source>
</reference>
<dbReference type="InterPro" id="IPR058627">
    <property type="entry name" value="MdtA-like_C"/>
</dbReference>
<evidence type="ECO:0000313" key="4">
    <source>
        <dbReference type="EMBL" id="WIT11859.1"/>
    </source>
</evidence>
<evidence type="ECO:0000256" key="1">
    <source>
        <dbReference type="ARBA" id="ARBA00009477"/>
    </source>
</evidence>
<feature type="chain" id="PRO_5041720489" evidence="2">
    <location>
        <begin position="28"/>
        <end position="374"/>
    </location>
</feature>
<feature type="domain" description="Multidrug resistance protein MdtA-like C-terminal permuted SH3" evidence="3">
    <location>
        <begin position="287"/>
        <end position="346"/>
    </location>
</feature>
<sequence length="374" mass="39403">MPQVFSRLSLSVLGALLVVGCSKPAQAPEPERAVRTLVLASDSAGGTREYAAEIRARTESRLSFRVGGKLLQRRVNLGDVVKPGQVLAQLDAQDLVLAQEAAKAAVLAARVNRDQLGADYRRFIELKDQGFISAAELERRDSAFKAAQAQLEQARAQAGVQTNQAAYAMLVADTAGVITGVDAEPGMVVGPGTPIVRIAHDGPRDVVFSVPEDQVSLLRAATAVPGAFKVRLWGEGQQPRDISLRELAAAADPVTRTFQAKADVGKLDVKLGQTATVLLQSAVRSQVLKLPLSAVLEQQGHATVWLLDAASMTVKSRQVQVAGADGNEVVVADGLKPGDEVVIAGVHVLTAGQKVRRYQAPAEASPAAARAASR</sequence>
<dbReference type="AlphaFoldDB" id="A0AA95ND08"/>
<gene>
    <name evidence="4" type="ORF">PFX98_23780</name>
</gene>
<organism evidence="4 5">
    <name type="scientific">Paucibacter sediminis</name>
    <dbReference type="NCBI Taxonomy" id="3019553"/>
    <lineage>
        <taxon>Bacteria</taxon>
        <taxon>Pseudomonadati</taxon>
        <taxon>Pseudomonadota</taxon>
        <taxon>Betaproteobacteria</taxon>
        <taxon>Burkholderiales</taxon>
        <taxon>Sphaerotilaceae</taxon>
        <taxon>Roseateles</taxon>
    </lineage>
</organism>
<dbReference type="SUPFAM" id="SSF111369">
    <property type="entry name" value="HlyD-like secretion proteins"/>
    <property type="match status" value="1"/>
</dbReference>
<feature type="signal peptide" evidence="2">
    <location>
        <begin position="1"/>
        <end position="27"/>
    </location>
</feature>
<proteinExistence type="inferred from homology"/>
<dbReference type="PANTHER" id="PTHR30469">
    <property type="entry name" value="MULTIDRUG RESISTANCE PROTEIN MDTA"/>
    <property type="match status" value="1"/>
</dbReference>
<dbReference type="EMBL" id="CP116346">
    <property type="protein sequence ID" value="WIT11859.1"/>
    <property type="molecule type" value="Genomic_DNA"/>
</dbReference>
<evidence type="ECO:0000313" key="5">
    <source>
        <dbReference type="Proteomes" id="UP001177769"/>
    </source>
</evidence>
<dbReference type="Gene3D" id="2.40.30.170">
    <property type="match status" value="1"/>
</dbReference>